<dbReference type="RefSeq" id="WP_090330738.1">
    <property type="nucleotide sequence ID" value="NZ_FNXY01000001.1"/>
</dbReference>
<reference evidence="1 2" key="1">
    <citation type="submission" date="2016-10" db="EMBL/GenBank/DDBJ databases">
        <authorList>
            <person name="de Groot N.N."/>
        </authorList>
    </citation>
    <scope>NUCLEOTIDE SEQUENCE [LARGE SCALE GENOMIC DNA]</scope>
    <source>
        <strain evidence="1 2">DSM 19938</strain>
    </source>
</reference>
<keyword evidence="2" id="KW-1185">Reference proteome</keyword>
<evidence type="ECO:0000313" key="2">
    <source>
        <dbReference type="Proteomes" id="UP000199532"/>
    </source>
</evidence>
<proteinExistence type="predicted"/>
<sequence>MEQNLEPGDLVESSFDGIWNVQSVESTSVKCFRYDDDWERHEKEFKTEELKTLYNSPDNIIIENGDVRLSSGGPVWTVSTILQTTASCKMPQEFDFMEVELPLKSLMNVTNEEQNNIDL</sequence>
<evidence type="ECO:0000313" key="1">
    <source>
        <dbReference type="EMBL" id="SEI37406.1"/>
    </source>
</evidence>
<organism evidence="1 2">
    <name type="scientific">Dyadobacter koreensis</name>
    <dbReference type="NCBI Taxonomy" id="408657"/>
    <lineage>
        <taxon>Bacteria</taxon>
        <taxon>Pseudomonadati</taxon>
        <taxon>Bacteroidota</taxon>
        <taxon>Cytophagia</taxon>
        <taxon>Cytophagales</taxon>
        <taxon>Spirosomataceae</taxon>
        <taxon>Dyadobacter</taxon>
    </lineage>
</organism>
<accession>A0A1H6Q694</accession>
<dbReference type="EMBL" id="FNXY01000001">
    <property type="protein sequence ID" value="SEI37406.1"/>
    <property type="molecule type" value="Genomic_DNA"/>
</dbReference>
<protein>
    <submittedName>
        <fullName evidence="1">Uncharacterized protein</fullName>
    </submittedName>
</protein>
<dbReference type="STRING" id="408657.SAMN04487995_0122"/>
<name>A0A1H6Q694_9BACT</name>
<dbReference type="Proteomes" id="UP000199532">
    <property type="component" value="Unassembled WGS sequence"/>
</dbReference>
<dbReference type="AlphaFoldDB" id="A0A1H6Q694"/>
<gene>
    <name evidence="1" type="ORF">SAMN04487995_0122</name>
</gene>